<proteinExistence type="predicted"/>
<sequence>MLCWSKETSHLHFPWLERKRSFDVSYSKEGFKNDWSGKIPTKKSMEITNLTFRSSTTGCALTRYFPFIFVQVIQFKFKRKTHLYIGPLIAGVTQIQYCALDGNNRCITMMTVEMDRIPYSDAFAVEVHWSAR</sequence>
<dbReference type="AlphaFoldDB" id="A0ABD3PU59"/>
<dbReference type="EMBL" id="JABMIG020000111">
    <property type="protein sequence ID" value="KAL3791680.1"/>
    <property type="molecule type" value="Genomic_DNA"/>
</dbReference>
<protein>
    <submittedName>
        <fullName evidence="1">Uncharacterized protein</fullName>
    </submittedName>
</protein>
<gene>
    <name evidence="1" type="ORF">HJC23_003937</name>
</gene>
<dbReference type="PANTHER" id="PTHR47666">
    <property type="entry name" value="PROTEIN VASCULAR ASSOCIATED DEATH 1, CHLOROPLASTIC"/>
    <property type="match status" value="1"/>
</dbReference>
<evidence type="ECO:0000313" key="1">
    <source>
        <dbReference type="EMBL" id="KAL3791680.1"/>
    </source>
</evidence>
<comment type="caution">
    <text evidence="1">The sequence shown here is derived from an EMBL/GenBank/DDBJ whole genome shotgun (WGS) entry which is preliminary data.</text>
</comment>
<dbReference type="Proteomes" id="UP001516023">
    <property type="component" value="Unassembled WGS sequence"/>
</dbReference>
<name>A0ABD3PU59_9STRA</name>
<reference evidence="1 2" key="1">
    <citation type="journal article" date="2020" name="G3 (Bethesda)">
        <title>Improved Reference Genome for Cyclotella cryptica CCMP332, a Model for Cell Wall Morphogenesis, Salinity Adaptation, and Lipid Production in Diatoms (Bacillariophyta).</title>
        <authorList>
            <person name="Roberts W.R."/>
            <person name="Downey K.M."/>
            <person name="Ruck E.C."/>
            <person name="Traller J.C."/>
            <person name="Alverson A.J."/>
        </authorList>
    </citation>
    <scope>NUCLEOTIDE SEQUENCE [LARGE SCALE GENOMIC DNA]</scope>
    <source>
        <strain evidence="1 2">CCMP332</strain>
    </source>
</reference>
<keyword evidence="2" id="KW-1185">Reference proteome</keyword>
<dbReference type="PANTHER" id="PTHR47666:SF1">
    <property type="entry name" value="PROTEIN VASCULAR ASSOCIATED DEATH 1, CHLOROPLASTIC"/>
    <property type="match status" value="1"/>
</dbReference>
<evidence type="ECO:0000313" key="2">
    <source>
        <dbReference type="Proteomes" id="UP001516023"/>
    </source>
</evidence>
<organism evidence="1 2">
    <name type="scientific">Cyclotella cryptica</name>
    <dbReference type="NCBI Taxonomy" id="29204"/>
    <lineage>
        <taxon>Eukaryota</taxon>
        <taxon>Sar</taxon>
        <taxon>Stramenopiles</taxon>
        <taxon>Ochrophyta</taxon>
        <taxon>Bacillariophyta</taxon>
        <taxon>Coscinodiscophyceae</taxon>
        <taxon>Thalassiosirophycidae</taxon>
        <taxon>Stephanodiscales</taxon>
        <taxon>Stephanodiscaceae</taxon>
        <taxon>Cyclotella</taxon>
    </lineage>
</organism>
<accession>A0ABD3PU59</accession>